<dbReference type="PROSITE" id="PS50092">
    <property type="entry name" value="TSP1"/>
    <property type="match status" value="1"/>
</dbReference>
<gene>
    <name evidence="3" type="ORF">DSTB1V02_LOCUS13993</name>
</gene>
<evidence type="ECO:0000313" key="3">
    <source>
        <dbReference type="EMBL" id="CAD7254247.1"/>
    </source>
</evidence>
<feature type="non-terminal residue" evidence="3">
    <location>
        <position position="244"/>
    </location>
</feature>
<dbReference type="Gene3D" id="4.10.410.10">
    <property type="entry name" value="Pancreatic trypsin inhibitor Kunitz domain"/>
    <property type="match status" value="1"/>
</dbReference>
<dbReference type="PROSITE" id="PS50279">
    <property type="entry name" value="BPTI_KUNITZ_2"/>
    <property type="match status" value="1"/>
</dbReference>
<dbReference type="InterPro" id="IPR020901">
    <property type="entry name" value="Prtase_inh_Kunz-CS"/>
</dbReference>
<dbReference type="PROSITE" id="PS00280">
    <property type="entry name" value="BPTI_KUNITZ_1"/>
    <property type="match status" value="1"/>
</dbReference>
<dbReference type="Gene3D" id="2.20.100.10">
    <property type="entry name" value="Thrombospondin type-1 (TSP1) repeat"/>
    <property type="match status" value="2"/>
</dbReference>
<evidence type="ECO:0000259" key="2">
    <source>
        <dbReference type="PROSITE" id="PS50279"/>
    </source>
</evidence>
<dbReference type="Pfam" id="PF00090">
    <property type="entry name" value="TSP_1"/>
    <property type="match status" value="1"/>
</dbReference>
<protein>
    <recommendedName>
        <fullName evidence="2">BPTI/Kunitz inhibitor domain-containing protein</fullName>
    </recommendedName>
</protein>
<dbReference type="InterPro" id="IPR000884">
    <property type="entry name" value="TSP1_rpt"/>
</dbReference>
<dbReference type="InterPro" id="IPR002223">
    <property type="entry name" value="Kunitz_BPTI"/>
</dbReference>
<feature type="domain" description="BPTI/Kunitz inhibitor" evidence="2">
    <location>
        <begin position="1"/>
        <end position="27"/>
    </location>
</feature>
<dbReference type="Proteomes" id="UP000677054">
    <property type="component" value="Unassembled WGS sequence"/>
</dbReference>
<sequence length="244" mass="26896">MCLQFVYGGCRGNRNNFKDYGECAEMCERALPKPIDTESTPSGRMEISAVLAYSLPEDSRWVYDESLGRLVCKQVEGAGGSFPFEDLSPEEAKKKAMMKKPKHQGHTMVKPSPFISSAPFNSSGVFDEFSTDDYDREDAGGISSHHASGHYASGQQTSGQHRLRHDGGGRGGAPPVDCMVTPWSDWSPCSVTCGQGQRERIRMVKCSRTCGDGTQSRTRAILFQPRDAPRPCGETLERRFCDLP</sequence>
<dbReference type="SMART" id="SM00209">
    <property type="entry name" value="TSP1"/>
    <property type="match status" value="1"/>
</dbReference>
<dbReference type="SUPFAM" id="SSF82895">
    <property type="entry name" value="TSP-1 type 1 repeat"/>
    <property type="match status" value="2"/>
</dbReference>
<dbReference type="CDD" id="cd00109">
    <property type="entry name" value="Kunitz-type"/>
    <property type="match status" value="1"/>
</dbReference>
<evidence type="ECO:0000313" key="4">
    <source>
        <dbReference type="Proteomes" id="UP000677054"/>
    </source>
</evidence>
<dbReference type="EMBL" id="CAJPEV010008532">
    <property type="protein sequence ID" value="CAG0905312.1"/>
    <property type="molecule type" value="Genomic_DNA"/>
</dbReference>
<dbReference type="GO" id="GO:0004867">
    <property type="term" value="F:serine-type endopeptidase inhibitor activity"/>
    <property type="evidence" value="ECO:0007669"/>
    <property type="project" value="InterPro"/>
</dbReference>
<feature type="region of interest" description="Disordered" evidence="1">
    <location>
        <begin position="129"/>
        <end position="174"/>
    </location>
</feature>
<keyword evidence="4" id="KW-1185">Reference proteome</keyword>
<name>A0A7R9FTH0_9CRUS</name>
<dbReference type="PANTHER" id="PTHR11311">
    <property type="entry name" value="SPONDIN"/>
    <property type="match status" value="1"/>
</dbReference>
<dbReference type="EMBL" id="LR908050">
    <property type="protein sequence ID" value="CAD7254247.1"/>
    <property type="molecule type" value="Genomic_DNA"/>
</dbReference>
<proteinExistence type="predicted"/>
<evidence type="ECO:0000256" key="1">
    <source>
        <dbReference type="SAM" id="MobiDB-lite"/>
    </source>
</evidence>
<dbReference type="GO" id="GO:0007155">
    <property type="term" value="P:cell adhesion"/>
    <property type="evidence" value="ECO:0007669"/>
    <property type="project" value="TreeGrafter"/>
</dbReference>
<organism evidence="3">
    <name type="scientific">Darwinula stevensoni</name>
    <dbReference type="NCBI Taxonomy" id="69355"/>
    <lineage>
        <taxon>Eukaryota</taxon>
        <taxon>Metazoa</taxon>
        <taxon>Ecdysozoa</taxon>
        <taxon>Arthropoda</taxon>
        <taxon>Crustacea</taxon>
        <taxon>Oligostraca</taxon>
        <taxon>Ostracoda</taxon>
        <taxon>Podocopa</taxon>
        <taxon>Podocopida</taxon>
        <taxon>Darwinulocopina</taxon>
        <taxon>Darwinuloidea</taxon>
        <taxon>Darwinulidae</taxon>
        <taxon>Darwinula</taxon>
    </lineage>
</organism>
<dbReference type="InterPro" id="IPR051418">
    <property type="entry name" value="Spondin/Thrombospondin_T1"/>
</dbReference>
<dbReference type="Pfam" id="PF00014">
    <property type="entry name" value="Kunitz_BPTI"/>
    <property type="match status" value="1"/>
</dbReference>
<dbReference type="PRINTS" id="PR00759">
    <property type="entry name" value="BASICPTASE"/>
</dbReference>
<dbReference type="OrthoDB" id="347314at2759"/>
<dbReference type="InterPro" id="IPR036383">
    <property type="entry name" value="TSP1_rpt_sf"/>
</dbReference>
<dbReference type="SUPFAM" id="SSF57362">
    <property type="entry name" value="BPTI-like"/>
    <property type="match status" value="1"/>
</dbReference>
<dbReference type="AlphaFoldDB" id="A0A7R9FTH0"/>
<reference evidence="3" key="1">
    <citation type="submission" date="2020-11" db="EMBL/GenBank/DDBJ databases">
        <authorList>
            <person name="Tran Van P."/>
        </authorList>
    </citation>
    <scope>NUCLEOTIDE SEQUENCE</scope>
</reference>
<dbReference type="InterPro" id="IPR036880">
    <property type="entry name" value="Kunitz_BPTI_sf"/>
</dbReference>
<dbReference type="PANTHER" id="PTHR11311:SF16">
    <property type="entry name" value="SPONDIN-1"/>
    <property type="match status" value="1"/>
</dbReference>
<dbReference type="GO" id="GO:0031012">
    <property type="term" value="C:extracellular matrix"/>
    <property type="evidence" value="ECO:0007669"/>
    <property type="project" value="TreeGrafter"/>
</dbReference>
<accession>A0A7R9FTH0</accession>
<feature type="compositionally biased region" description="Low complexity" evidence="1">
    <location>
        <begin position="140"/>
        <end position="154"/>
    </location>
</feature>